<gene>
    <name evidence="3" type="ORF">SAMN06265379_101676</name>
</gene>
<dbReference type="InterPro" id="IPR011042">
    <property type="entry name" value="6-blade_b-propeller_TolB-like"/>
</dbReference>
<dbReference type="AlphaFoldDB" id="A0A521B3S4"/>
<dbReference type="Pfam" id="PF07676">
    <property type="entry name" value="PD40"/>
    <property type="match status" value="1"/>
</dbReference>
<evidence type="ECO:0000313" key="3">
    <source>
        <dbReference type="EMBL" id="SMO41709.1"/>
    </source>
</evidence>
<dbReference type="RefSeq" id="WP_142532019.1">
    <property type="nucleotide sequence ID" value="NZ_FXTB01000001.1"/>
</dbReference>
<comment type="similarity">
    <text evidence="1">Belongs to the TolB family.</text>
</comment>
<dbReference type="Gene3D" id="2.120.10.30">
    <property type="entry name" value="TolB, C-terminal domain"/>
    <property type="match status" value="2"/>
</dbReference>
<proteinExistence type="inferred from homology"/>
<protein>
    <submittedName>
        <fullName evidence="3">WD40-like Beta Propeller Repeat</fullName>
    </submittedName>
</protein>
<dbReference type="EMBL" id="FXTB01000001">
    <property type="protein sequence ID" value="SMO41709.1"/>
    <property type="molecule type" value="Genomic_DNA"/>
</dbReference>
<dbReference type="InterPro" id="IPR011659">
    <property type="entry name" value="WD40"/>
</dbReference>
<keyword evidence="2" id="KW-0732">Signal</keyword>
<dbReference type="OrthoDB" id="9815657at2"/>
<evidence type="ECO:0000256" key="2">
    <source>
        <dbReference type="SAM" id="SignalP"/>
    </source>
</evidence>
<accession>A0A521B3S4</accession>
<evidence type="ECO:0000256" key="1">
    <source>
        <dbReference type="ARBA" id="ARBA00009820"/>
    </source>
</evidence>
<organism evidence="3 4">
    <name type="scientific">Saccharicrinis carchari</name>
    <dbReference type="NCBI Taxonomy" id="1168039"/>
    <lineage>
        <taxon>Bacteria</taxon>
        <taxon>Pseudomonadati</taxon>
        <taxon>Bacteroidota</taxon>
        <taxon>Bacteroidia</taxon>
        <taxon>Marinilabiliales</taxon>
        <taxon>Marinilabiliaceae</taxon>
        <taxon>Saccharicrinis</taxon>
    </lineage>
</organism>
<keyword evidence="4" id="KW-1185">Reference proteome</keyword>
<evidence type="ECO:0000313" key="4">
    <source>
        <dbReference type="Proteomes" id="UP000319040"/>
    </source>
</evidence>
<sequence length="315" mass="34446">MKKNYLLLLTLSFIVSAAFGQPRIVDEPVKILFSDEVSYMNAVWSPDGQMIAFSGDKHNGIWVVDADGKNLTKLTSDPGAGFGFSWSLDSKFILARSVFSQGFRKYHNVKLYDVRVGTEHLILEKSRNLKGLPVFSNGDGLVAMMLGKNMEKKSSGIPALKNTGTPQKEAILFSGALMPVLASSKVPVEVKFPEFKGRYVFNSAISPAGNKVVFQVSGLGLYVADVSGQNLKKLGKGEQASWTPDGIYIVVTMVDDDGSRITSGKLYTVNVQTGEYMPLLDKEDMVAMNPDISSDGKYLLFENSLDGAIYKARLK</sequence>
<dbReference type="Proteomes" id="UP000319040">
    <property type="component" value="Unassembled WGS sequence"/>
</dbReference>
<feature type="signal peptide" evidence="2">
    <location>
        <begin position="1"/>
        <end position="20"/>
    </location>
</feature>
<reference evidence="3 4" key="1">
    <citation type="submission" date="2017-05" db="EMBL/GenBank/DDBJ databases">
        <authorList>
            <person name="Varghese N."/>
            <person name="Submissions S."/>
        </authorList>
    </citation>
    <scope>NUCLEOTIDE SEQUENCE [LARGE SCALE GENOMIC DNA]</scope>
    <source>
        <strain evidence="3 4">DSM 27040</strain>
    </source>
</reference>
<dbReference type="PANTHER" id="PTHR36842">
    <property type="entry name" value="PROTEIN TOLB HOMOLOG"/>
    <property type="match status" value="1"/>
</dbReference>
<feature type="chain" id="PRO_5021781944" evidence="2">
    <location>
        <begin position="21"/>
        <end position="315"/>
    </location>
</feature>
<name>A0A521B3S4_SACCC</name>
<dbReference type="SUPFAM" id="SSF82171">
    <property type="entry name" value="DPP6 N-terminal domain-like"/>
    <property type="match status" value="1"/>
</dbReference>